<gene>
    <name evidence="1" type="ORF">Bhyg_06467</name>
</gene>
<dbReference type="Proteomes" id="UP001151699">
    <property type="component" value="Chromosome B"/>
</dbReference>
<proteinExistence type="predicted"/>
<evidence type="ECO:0000313" key="2">
    <source>
        <dbReference type="Proteomes" id="UP001151699"/>
    </source>
</evidence>
<organism evidence="1 2">
    <name type="scientific">Pseudolycoriella hygida</name>
    <dbReference type="NCBI Taxonomy" id="35572"/>
    <lineage>
        <taxon>Eukaryota</taxon>
        <taxon>Metazoa</taxon>
        <taxon>Ecdysozoa</taxon>
        <taxon>Arthropoda</taxon>
        <taxon>Hexapoda</taxon>
        <taxon>Insecta</taxon>
        <taxon>Pterygota</taxon>
        <taxon>Neoptera</taxon>
        <taxon>Endopterygota</taxon>
        <taxon>Diptera</taxon>
        <taxon>Nematocera</taxon>
        <taxon>Sciaroidea</taxon>
        <taxon>Sciaridae</taxon>
        <taxon>Pseudolycoriella</taxon>
    </lineage>
</organism>
<accession>A0A9Q0N0T9</accession>
<dbReference type="OrthoDB" id="8191594at2759"/>
<comment type="caution">
    <text evidence="1">The sequence shown here is derived from an EMBL/GenBank/DDBJ whole genome shotgun (WGS) entry which is preliminary data.</text>
</comment>
<dbReference type="GO" id="GO:0008080">
    <property type="term" value="F:N-acetyltransferase activity"/>
    <property type="evidence" value="ECO:0007669"/>
    <property type="project" value="TreeGrafter"/>
</dbReference>
<dbReference type="EMBL" id="WJQU01000002">
    <property type="protein sequence ID" value="KAJ6641528.1"/>
    <property type="molecule type" value="Genomic_DNA"/>
</dbReference>
<dbReference type="PANTHER" id="PTHR20905">
    <property type="entry name" value="N-ACETYLTRANSFERASE-RELATED"/>
    <property type="match status" value="1"/>
</dbReference>
<sequence length="172" mass="19699">MTNLLMESFIRDEPMCHALGLTEKLAKPIIETLFLETAVRDKISYLAYDKRTEKVVCAYIGSLHRRDDVNDNYQIDNSKNPLINVMDFLDILGSGIWQILPEDGMCNEEAQRLGCKYAVSLATSYQTQVLNEKLDFVTHRFINYSDYRVLGRAVFANAPPPHTCAKLMIKKF</sequence>
<reference evidence="1" key="1">
    <citation type="submission" date="2022-07" db="EMBL/GenBank/DDBJ databases">
        <authorList>
            <person name="Trinca V."/>
            <person name="Uliana J.V.C."/>
            <person name="Torres T.T."/>
            <person name="Ward R.J."/>
            <person name="Monesi N."/>
        </authorList>
    </citation>
    <scope>NUCLEOTIDE SEQUENCE</scope>
    <source>
        <strain evidence="1">HSMRA1968</strain>
        <tissue evidence="1">Whole embryos</tissue>
    </source>
</reference>
<name>A0A9Q0N0T9_9DIPT</name>
<dbReference type="PANTHER" id="PTHR20905:SF1">
    <property type="entry name" value="AT07410P-RELATED"/>
    <property type="match status" value="1"/>
</dbReference>
<dbReference type="AlphaFoldDB" id="A0A9Q0N0T9"/>
<protein>
    <submittedName>
        <fullName evidence="1">Uncharacterized protein</fullName>
    </submittedName>
</protein>
<keyword evidence="2" id="KW-1185">Reference proteome</keyword>
<evidence type="ECO:0000313" key="1">
    <source>
        <dbReference type="EMBL" id="KAJ6641528.1"/>
    </source>
</evidence>
<dbReference type="Gene3D" id="3.40.630.30">
    <property type="match status" value="2"/>
</dbReference>